<dbReference type="GO" id="GO:0030295">
    <property type="term" value="F:protein kinase activator activity"/>
    <property type="evidence" value="ECO:0007669"/>
    <property type="project" value="TreeGrafter"/>
</dbReference>
<dbReference type="Gene3D" id="3.30.565.10">
    <property type="entry name" value="Histidine kinase-like ATPase, C-terminal domain"/>
    <property type="match status" value="1"/>
</dbReference>
<evidence type="ECO:0000313" key="14">
    <source>
        <dbReference type="Proteomes" id="UP000664654"/>
    </source>
</evidence>
<dbReference type="GO" id="GO:0007234">
    <property type="term" value="P:osmosensory signaling via phosphorelay pathway"/>
    <property type="evidence" value="ECO:0007669"/>
    <property type="project" value="TreeGrafter"/>
</dbReference>
<accession>A0A939DNQ1</accession>
<keyword evidence="5" id="KW-0808">Transferase</keyword>
<dbReference type="InterPro" id="IPR003660">
    <property type="entry name" value="HAMP_dom"/>
</dbReference>
<dbReference type="AlphaFoldDB" id="A0A939DNQ1"/>
<dbReference type="FunFam" id="3.30.565.10:FF:000006">
    <property type="entry name" value="Sensor histidine kinase WalK"/>
    <property type="match status" value="1"/>
</dbReference>
<dbReference type="GO" id="GO:0005524">
    <property type="term" value="F:ATP binding"/>
    <property type="evidence" value="ECO:0007669"/>
    <property type="project" value="UniProtKB-KW"/>
</dbReference>
<dbReference type="Gene3D" id="1.10.287.130">
    <property type="match status" value="1"/>
</dbReference>
<comment type="subcellular location">
    <subcellularLocation>
        <location evidence="2">Membrane</location>
    </subcellularLocation>
</comment>
<gene>
    <name evidence="13" type="ORF">J0A66_11945</name>
</gene>
<name>A0A939DNQ1_9ALTE</name>
<dbReference type="InterPro" id="IPR005467">
    <property type="entry name" value="His_kinase_dom"/>
</dbReference>
<dbReference type="GO" id="GO:0000156">
    <property type="term" value="F:phosphorelay response regulator activity"/>
    <property type="evidence" value="ECO:0007669"/>
    <property type="project" value="TreeGrafter"/>
</dbReference>
<dbReference type="EC" id="2.7.13.3" evidence="3"/>
<dbReference type="GO" id="GO:0005886">
    <property type="term" value="C:plasma membrane"/>
    <property type="evidence" value="ECO:0007669"/>
    <property type="project" value="UniProtKB-ARBA"/>
</dbReference>
<dbReference type="GO" id="GO:0000155">
    <property type="term" value="F:phosphorelay sensor kinase activity"/>
    <property type="evidence" value="ECO:0007669"/>
    <property type="project" value="InterPro"/>
</dbReference>
<organism evidence="13 14">
    <name type="scientific">Bowmanella dokdonensis</name>
    <dbReference type="NCBI Taxonomy" id="751969"/>
    <lineage>
        <taxon>Bacteria</taxon>
        <taxon>Pseudomonadati</taxon>
        <taxon>Pseudomonadota</taxon>
        <taxon>Gammaproteobacteria</taxon>
        <taxon>Alteromonadales</taxon>
        <taxon>Alteromonadaceae</taxon>
        <taxon>Bowmanella</taxon>
    </lineage>
</organism>
<keyword evidence="14" id="KW-1185">Reference proteome</keyword>
<evidence type="ECO:0000313" key="13">
    <source>
        <dbReference type="EMBL" id="MBN7825939.1"/>
    </source>
</evidence>
<dbReference type="InterPro" id="IPR050351">
    <property type="entry name" value="BphY/WalK/GraS-like"/>
</dbReference>
<dbReference type="CDD" id="cd00082">
    <property type="entry name" value="HisKA"/>
    <property type="match status" value="1"/>
</dbReference>
<keyword evidence="8" id="KW-0067">ATP-binding</keyword>
<dbReference type="Proteomes" id="UP000664654">
    <property type="component" value="Unassembled WGS sequence"/>
</dbReference>
<dbReference type="CDD" id="cd06225">
    <property type="entry name" value="HAMP"/>
    <property type="match status" value="1"/>
</dbReference>
<evidence type="ECO:0000256" key="1">
    <source>
        <dbReference type="ARBA" id="ARBA00000085"/>
    </source>
</evidence>
<feature type="transmembrane region" description="Helical" evidence="10">
    <location>
        <begin position="6"/>
        <end position="27"/>
    </location>
</feature>
<dbReference type="PANTHER" id="PTHR42878:SF7">
    <property type="entry name" value="SENSOR HISTIDINE KINASE GLRK"/>
    <property type="match status" value="1"/>
</dbReference>
<dbReference type="Pfam" id="PF00672">
    <property type="entry name" value="HAMP"/>
    <property type="match status" value="1"/>
</dbReference>
<dbReference type="SUPFAM" id="SSF55874">
    <property type="entry name" value="ATPase domain of HSP90 chaperone/DNA topoisomerase II/histidine kinase"/>
    <property type="match status" value="1"/>
</dbReference>
<comment type="caution">
    <text evidence="13">The sequence shown here is derived from an EMBL/GenBank/DDBJ whole genome shotgun (WGS) entry which is preliminary data.</text>
</comment>
<keyword evidence="7 13" id="KW-0418">Kinase</keyword>
<feature type="transmembrane region" description="Helical" evidence="10">
    <location>
        <begin position="180"/>
        <end position="201"/>
    </location>
</feature>
<feature type="domain" description="HAMP" evidence="12">
    <location>
        <begin position="199"/>
        <end position="257"/>
    </location>
</feature>
<evidence type="ECO:0000256" key="8">
    <source>
        <dbReference type="ARBA" id="ARBA00022840"/>
    </source>
</evidence>
<dbReference type="RefSeq" id="WP_206574235.1">
    <property type="nucleotide sequence ID" value="NZ_JAFKCV010000006.1"/>
</dbReference>
<dbReference type="EMBL" id="JAFKCV010000006">
    <property type="protein sequence ID" value="MBN7825939.1"/>
    <property type="molecule type" value="Genomic_DNA"/>
</dbReference>
<dbReference type="InterPro" id="IPR003661">
    <property type="entry name" value="HisK_dim/P_dom"/>
</dbReference>
<protein>
    <recommendedName>
        <fullName evidence="3">histidine kinase</fullName>
        <ecNumber evidence="3">2.7.13.3</ecNumber>
    </recommendedName>
</protein>
<keyword evidence="9" id="KW-0902">Two-component regulatory system</keyword>
<dbReference type="Gene3D" id="6.10.340.10">
    <property type="match status" value="1"/>
</dbReference>
<keyword evidence="10" id="KW-1133">Transmembrane helix</keyword>
<dbReference type="InterPro" id="IPR003594">
    <property type="entry name" value="HATPase_dom"/>
</dbReference>
<reference evidence="13" key="1">
    <citation type="submission" date="2021-03" db="EMBL/GenBank/DDBJ databases">
        <title>novel species isolated from a fishpond in China.</title>
        <authorList>
            <person name="Lu H."/>
            <person name="Cai Z."/>
        </authorList>
    </citation>
    <scope>NUCLEOTIDE SEQUENCE</scope>
    <source>
        <strain evidence="13">JCM 30855</strain>
    </source>
</reference>
<keyword evidence="10" id="KW-0472">Membrane</keyword>
<evidence type="ECO:0000256" key="7">
    <source>
        <dbReference type="ARBA" id="ARBA00022777"/>
    </source>
</evidence>
<evidence type="ECO:0000256" key="10">
    <source>
        <dbReference type="SAM" id="Phobius"/>
    </source>
</evidence>
<evidence type="ECO:0000256" key="2">
    <source>
        <dbReference type="ARBA" id="ARBA00004370"/>
    </source>
</evidence>
<dbReference type="PRINTS" id="PR00344">
    <property type="entry name" value="BCTRLSENSOR"/>
</dbReference>
<dbReference type="CDD" id="cd00075">
    <property type="entry name" value="HATPase"/>
    <property type="match status" value="1"/>
</dbReference>
<keyword evidence="10" id="KW-0812">Transmembrane</keyword>
<evidence type="ECO:0000256" key="6">
    <source>
        <dbReference type="ARBA" id="ARBA00022741"/>
    </source>
</evidence>
<evidence type="ECO:0000256" key="3">
    <source>
        <dbReference type="ARBA" id="ARBA00012438"/>
    </source>
</evidence>
<evidence type="ECO:0000259" key="12">
    <source>
        <dbReference type="PROSITE" id="PS50885"/>
    </source>
</evidence>
<dbReference type="SMART" id="SM00387">
    <property type="entry name" value="HATPase_c"/>
    <property type="match status" value="1"/>
</dbReference>
<feature type="domain" description="Histidine kinase" evidence="11">
    <location>
        <begin position="272"/>
        <end position="491"/>
    </location>
</feature>
<dbReference type="Pfam" id="PF00512">
    <property type="entry name" value="HisKA"/>
    <property type="match status" value="1"/>
</dbReference>
<dbReference type="InterPro" id="IPR004358">
    <property type="entry name" value="Sig_transdc_His_kin-like_C"/>
</dbReference>
<dbReference type="PROSITE" id="PS50109">
    <property type="entry name" value="HIS_KIN"/>
    <property type="match status" value="1"/>
</dbReference>
<keyword evidence="4" id="KW-0597">Phosphoprotein</keyword>
<comment type="catalytic activity">
    <reaction evidence="1">
        <text>ATP + protein L-histidine = ADP + protein N-phospho-L-histidine.</text>
        <dbReference type="EC" id="2.7.13.3"/>
    </reaction>
</comment>
<evidence type="ECO:0000259" key="11">
    <source>
        <dbReference type="PROSITE" id="PS50109"/>
    </source>
</evidence>
<dbReference type="InterPro" id="IPR036097">
    <property type="entry name" value="HisK_dim/P_sf"/>
</dbReference>
<evidence type="ECO:0000256" key="9">
    <source>
        <dbReference type="ARBA" id="ARBA00023012"/>
    </source>
</evidence>
<dbReference type="Pfam" id="PF02518">
    <property type="entry name" value="HATPase_c"/>
    <property type="match status" value="1"/>
</dbReference>
<dbReference type="SMART" id="SM00388">
    <property type="entry name" value="HisKA"/>
    <property type="match status" value="1"/>
</dbReference>
<dbReference type="PANTHER" id="PTHR42878">
    <property type="entry name" value="TWO-COMPONENT HISTIDINE KINASE"/>
    <property type="match status" value="1"/>
</dbReference>
<dbReference type="InterPro" id="IPR036890">
    <property type="entry name" value="HATPase_C_sf"/>
</dbReference>
<dbReference type="PROSITE" id="PS50885">
    <property type="entry name" value="HAMP"/>
    <property type="match status" value="1"/>
</dbReference>
<keyword evidence="6" id="KW-0547">Nucleotide-binding</keyword>
<sequence length="491" mass="56563">MALSLYQRLALSLVLVFLLMLWVFYWWSAQLQSRTRHEAEQRLHLSLAEHLVQDNPLLVEGVYDYQALENLFHTLMLLGPSFEFYYLDPSGRILAYSAEPEKIKRQRVDLEPIRQLLRYPQSLPVLGEDPRSLTTRKIFSAAPVRRDGALQGYLYMIIGGEAYDSVLAQVRDSHGLQKPALLGAFTLVFLLVLLLLLFGFFTRPLKRLTETMQAYSRQDFKLARMPMEKWHPDSGNEVHRLGDTFNRMMAHIHCQFETLQWVDNQRRALLTDLSHDLRTPLANLQGYIETLALNEDSLTEHERRRFVDICLKNARNLKHLIDQIFELAYLEGGQVTLNQESFALGDLLYDVVAKFALQADQKRIRLRIIPDEFQYQVFADIAKLERVLTNLLDNALRHTPKGGAIDIEVGLHQDRIRVNIRDNGVGISQKELAYIFDARYRARNSQEDKALHTGLGLAISKKLIALLDSDLQVESELGKGTCFSFELKQMP</sequence>
<dbReference type="SUPFAM" id="SSF47384">
    <property type="entry name" value="Homodimeric domain of signal transducing histidine kinase"/>
    <property type="match status" value="1"/>
</dbReference>
<proteinExistence type="predicted"/>
<evidence type="ECO:0000256" key="5">
    <source>
        <dbReference type="ARBA" id="ARBA00022679"/>
    </source>
</evidence>
<evidence type="ECO:0000256" key="4">
    <source>
        <dbReference type="ARBA" id="ARBA00022553"/>
    </source>
</evidence>